<name>A0A0D2X502_CAPO3</name>
<dbReference type="InterPro" id="IPR011604">
    <property type="entry name" value="PDDEXK-like_dom_sf"/>
</dbReference>
<feature type="region of interest" description="Disordered" evidence="1">
    <location>
        <begin position="307"/>
        <end position="328"/>
    </location>
</feature>
<dbReference type="STRING" id="595528.A0A0D2X502"/>
<dbReference type="InterPro" id="IPR011335">
    <property type="entry name" value="Restrct_endonuc-II-like"/>
</dbReference>
<feature type="compositionally biased region" description="Polar residues" evidence="1">
    <location>
        <begin position="309"/>
        <end position="328"/>
    </location>
</feature>
<evidence type="ECO:0000313" key="3">
    <source>
        <dbReference type="Proteomes" id="UP000008743"/>
    </source>
</evidence>
<dbReference type="SUPFAM" id="SSF52980">
    <property type="entry name" value="Restriction endonuclease-like"/>
    <property type="match status" value="1"/>
</dbReference>
<dbReference type="Proteomes" id="UP000008743">
    <property type="component" value="Unassembled WGS sequence"/>
</dbReference>
<dbReference type="InParanoid" id="A0A0D2X502"/>
<reference evidence="3" key="1">
    <citation type="submission" date="2011-02" db="EMBL/GenBank/DDBJ databases">
        <title>The Genome Sequence of Capsaspora owczarzaki ATCC 30864.</title>
        <authorList>
            <person name="Russ C."/>
            <person name="Cuomo C."/>
            <person name="Burger G."/>
            <person name="Gray M.W."/>
            <person name="Holland P.W.H."/>
            <person name="King N."/>
            <person name="Lang F.B.F."/>
            <person name="Roger A.J."/>
            <person name="Ruiz-Trillo I."/>
            <person name="Young S.K."/>
            <person name="Zeng Q."/>
            <person name="Gargeya S."/>
            <person name="Alvarado L."/>
            <person name="Berlin A."/>
            <person name="Chapman S.B."/>
            <person name="Chen Z."/>
            <person name="Freedman E."/>
            <person name="Gellesch M."/>
            <person name="Goldberg J."/>
            <person name="Griggs A."/>
            <person name="Gujja S."/>
            <person name="Heilman E."/>
            <person name="Heiman D."/>
            <person name="Howarth C."/>
            <person name="Mehta T."/>
            <person name="Neiman D."/>
            <person name="Pearson M."/>
            <person name="Roberts A."/>
            <person name="Saif S."/>
            <person name="Shea T."/>
            <person name="Shenoy N."/>
            <person name="Sisk P."/>
            <person name="Stolte C."/>
            <person name="Sykes S."/>
            <person name="White J."/>
            <person name="Yandava C."/>
            <person name="Haas B."/>
            <person name="Nusbaum C."/>
            <person name="Birren B."/>
        </authorList>
    </citation>
    <scope>NUCLEOTIDE SEQUENCE</scope>
    <source>
        <strain evidence="3">ATCC 30864</strain>
    </source>
</reference>
<feature type="region of interest" description="Disordered" evidence="1">
    <location>
        <begin position="1"/>
        <end position="77"/>
    </location>
</feature>
<feature type="compositionally biased region" description="Low complexity" evidence="1">
    <location>
        <begin position="54"/>
        <end position="69"/>
    </location>
</feature>
<feature type="compositionally biased region" description="Low complexity" evidence="1">
    <location>
        <begin position="144"/>
        <end position="174"/>
    </location>
</feature>
<dbReference type="OrthoDB" id="535128at2759"/>
<dbReference type="GO" id="GO:0006281">
    <property type="term" value="P:DNA repair"/>
    <property type="evidence" value="ECO:0007669"/>
    <property type="project" value="UniProtKB-ARBA"/>
</dbReference>
<proteinExistence type="predicted"/>
<organism evidence="2 3">
    <name type="scientific">Capsaspora owczarzaki (strain ATCC 30864)</name>
    <dbReference type="NCBI Taxonomy" id="595528"/>
    <lineage>
        <taxon>Eukaryota</taxon>
        <taxon>Filasterea</taxon>
        <taxon>Capsaspora</taxon>
    </lineage>
</organism>
<dbReference type="eggNOG" id="ENOG502S4FM">
    <property type="taxonomic scope" value="Eukaryota"/>
</dbReference>
<protein>
    <submittedName>
        <fullName evidence="2">Uncharacterized protein</fullName>
    </submittedName>
</protein>
<dbReference type="AlphaFoldDB" id="A0A0D2X502"/>
<dbReference type="EMBL" id="KE346372">
    <property type="protein sequence ID" value="KJE96954.1"/>
    <property type="molecule type" value="Genomic_DNA"/>
</dbReference>
<evidence type="ECO:0000256" key="1">
    <source>
        <dbReference type="SAM" id="MobiDB-lite"/>
    </source>
</evidence>
<gene>
    <name evidence="2" type="ORF">CAOG_007194</name>
</gene>
<feature type="compositionally biased region" description="Low complexity" evidence="1">
    <location>
        <begin position="1"/>
        <end position="17"/>
    </location>
</feature>
<dbReference type="Gene3D" id="3.90.320.10">
    <property type="match status" value="1"/>
</dbReference>
<dbReference type="PANTHER" id="PTHR46609:SF6">
    <property type="entry name" value="EXONUCLEASE, PHAGE-TYPE_RECB, C-TERMINAL DOMAIN-CONTAINING PROTEIN-RELATED"/>
    <property type="match status" value="1"/>
</dbReference>
<sequence>MDSSSSSSIRVPRTSRSNAENDSNGAEAADLRTRRQRKRINQRLRRKQARAEQAEQTEQAEQAEQVEQAEQADKRAIVDDAVLDRREGALKSSQANLTQVDHARTTRQPAISVVKPTSESRQSASAAASGSVAPGNKPFINRTSPSFHPSLSSSSTSPSKNQSNASTSTGTTNGPVDAGQTGLHPNVQWRAVTKAELRMDARMLALPPPDRLASVGPALQDYRFVRQDTELWKALHHGVVTSSGIATMAGLRERQAVGLLGLAKHYVKHDAIREIVQSLREARLHDSDLHHQQEDAIAVALRAMHLSGSPKNPQASPTNDHVLTAYNSPSTKELGSKIHVGESLPHRPVASALSEFPDATAARLRWGSAQEPSSVLSLLDIFPAPNYRVAECGMFLLDWDAEGVTSRMNQLGFTRDMLPPLGASPDGLLFHRPVTEHHANNADCVVDPDTAKYVPFDVSLATMSPRAEILEIKNTCPFVEAKGQGKHKFRWLAMQPQEQIASMNIPQLQLQMFVANVQSALYISVSATRGLNIFRVMRDDEYVRLLLRLVHFTYKHCVVDGNEPVEDLHAGRPELRQLVQRTLAISRSTPILEHVSGSHVQRIPDNSATFLS</sequence>
<feature type="region of interest" description="Disordered" evidence="1">
    <location>
        <begin position="90"/>
        <end position="187"/>
    </location>
</feature>
<dbReference type="InterPro" id="IPR051703">
    <property type="entry name" value="NF-kappa-B_Signaling_Reg"/>
</dbReference>
<keyword evidence="3" id="KW-1185">Reference proteome</keyword>
<accession>A0A0D2X502</accession>
<feature type="compositionally biased region" description="Basic residues" evidence="1">
    <location>
        <begin position="34"/>
        <end position="48"/>
    </location>
</feature>
<evidence type="ECO:0000313" key="2">
    <source>
        <dbReference type="EMBL" id="KJE96954.1"/>
    </source>
</evidence>
<dbReference type="PANTHER" id="PTHR46609">
    <property type="entry name" value="EXONUCLEASE, PHAGE-TYPE/RECB, C-TERMINAL DOMAIN-CONTAINING PROTEIN"/>
    <property type="match status" value="1"/>
</dbReference>
<feature type="compositionally biased region" description="Low complexity" evidence="1">
    <location>
        <begin position="119"/>
        <end position="133"/>
    </location>
</feature>